<comment type="caution">
    <text evidence="2">The sequence shown here is derived from an EMBL/GenBank/DDBJ whole genome shotgun (WGS) entry which is preliminary data.</text>
</comment>
<keyword evidence="1" id="KW-1133">Transmembrane helix</keyword>
<evidence type="ECO:0000256" key="1">
    <source>
        <dbReference type="SAM" id="Phobius"/>
    </source>
</evidence>
<gene>
    <name evidence="2" type="ORF">SE17_24360</name>
</gene>
<dbReference type="Proteomes" id="UP000050509">
    <property type="component" value="Unassembled WGS sequence"/>
</dbReference>
<dbReference type="Gene3D" id="3.10.450.50">
    <property type="match status" value="1"/>
</dbReference>
<evidence type="ECO:0008006" key="4">
    <source>
        <dbReference type="Google" id="ProtNLM"/>
    </source>
</evidence>
<accession>A0A0P9F2X0</accession>
<evidence type="ECO:0000313" key="3">
    <source>
        <dbReference type="Proteomes" id="UP000050509"/>
    </source>
</evidence>
<dbReference type="AlphaFoldDB" id="A0A0P9F2X0"/>
<keyword evidence="1" id="KW-0472">Membrane</keyword>
<organism evidence="2 3">
    <name type="scientific">Kouleothrix aurantiaca</name>
    <dbReference type="NCBI Taxonomy" id="186479"/>
    <lineage>
        <taxon>Bacteria</taxon>
        <taxon>Bacillati</taxon>
        <taxon>Chloroflexota</taxon>
        <taxon>Chloroflexia</taxon>
        <taxon>Chloroflexales</taxon>
        <taxon>Roseiflexineae</taxon>
        <taxon>Roseiflexaceae</taxon>
        <taxon>Kouleothrix</taxon>
    </lineage>
</organism>
<name>A0A0P9F2X0_9CHLR</name>
<feature type="transmembrane region" description="Helical" evidence="1">
    <location>
        <begin position="20"/>
        <end position="40"/>
    </location>
</feature>
<keyword evidence="1" id="KW-0812">Transmembrane</keyword>
<evidence type="ECO:0000313" key="2">
    <source>
        <dbReference type="EMBL" id="KPV50884.1"/>
    </source>
</evidence>
<sequence length="156" mass="16750">MATAQGSSRPMRGGFDRSLLFVLGGALALIVIGLISTAVLERTSPSFAPASTPEGTVQRFYASLYAGDYAAAYGMLSPGTQRTIAERDLRERMSYDLRQSQARVGLASVQGDRATVPVTITHYSQDGLFGAQEWTSEQEISLVQTNGVWLLLGGPF</sequence>
<keyword evidence="3" id="KW-1185">Reference proteome</keyword>
<dbReference type="EMBL" id="LJCR01001171">
    <property type="protein sequence ID" value="KPV50884.1"/>
    <property type="molecule type" value="Genomic_DNA"/>
</dbReference>
<reference evidence="2 3" key="1">
    <citation type="submission" date="2015-09" db="EMBL/GenBank/DDBJ databases">
        <title>Draft genome sequence of Kouleothrix aurantiaca JCM 19913.</title>
        <authorList>
            <person name="Hemp J."/>
        </authorList>
    </citation>
    <scope>NUCLEOTIDE SEQUENCE [LARGE SCALE GENOMIC DNA]</scope>
    <source>
        <strain evidence="2 3">COM-B</strain>
    </source>
</reference>
<proteinExistence type="predicted"/>
<protein>
    <recommendedName>
        <fullName evidence="4">DUF4878 domain-containing protein</fullName>
    </recommendedName>
</protein>